<evidence type="ECO:0000256" key="1">
    <source>
        <dbReference type="SAM" id="Phobius"/>
    </source>
</evidence>
<evidence type="ECO:0000313" key="3">
    <source>
        <dbReference type="Proteomes" id="UP000801864"/>
    </source>
</evidence>
<accession>A0A9P5CE07</accession>
<keyword evidence="3" id="KW-1185">Reference proteome</keyword>
<feature type="transmembrane region" description="Helical" evidence="1">
    <location>
        <begin position="88"/>
        <end position="108"/>
    </location>
</feature>
<name>A0A9P5CE07_9HYPO</name>
<keyword evidence="1" id="KW-0812">Transmembrane</keyword>
<evidence type="ECO:0000313" key="2">
    <source>
        <dbReference type="EMBL" id="KAF3069890.1"/>
    </source>
</evidence>
<organism evidence="2 3">
    <name type="scientific">Trichoderma lentiforme</name>
    <dbReference type="NCBI Taxonomy" id="1567552"/>
    <lineage>
        <taxon>Eukaryota</taxon>
        <taxon>Fungi</taxon>
        <taxon>Dikarya</taxon>
        <taxon>Ascomycota</taxon>
        <taxon>Pezizomycotina</taxon>
        <taxon>Sordariomycetes</taxon>
        <taxon>Hypocreomycetidae</taxon>
        <taxon>Hypocreales</taxon>
        <taxon>Hypocreaceae</taxon>
        <taxon>Trichoderma</taxon>
    </lineage>
</organism>
<sequence length="180" mass="19913">MRKFDASHMHMADPFLRIAPDACSWIRDSPFDLVPVFVQSMSSSCLIFVLARPAAPAPRRPAVSRMLSHIPSTCAPRKLTMRYKTTRFQWVCVTLMFWGFLLFLAWSFQAFFDYKVRLRAATGVYPAPAPAPAATTNVAITDGGSAGRLLARFSSSVRGLLAQNAAPLLPPILPWCPLGR</sequence>
<dbReference type="EMBL" id="QLNT01000011">
    <property type="protein sequence ID" value="KAF3069890.1"/>
    <property type="molecule type" value="Genomic_DNA"/>
</dbReference>
<reference evidence="2 3" key="1">
    <citation type="submission" date="2018-06" db="EMBL/GenBank/DDBJ databases">
        <title>Genome analysis of cellulolytic fungus Trichoderma lentiforme CFAM-422.</title>
        <authorList>
            <person name="Steindorff A.S."/>
            <person name="Formighieri E.F."/>
            <person name="Midorikawa G.E.O."/>
            <person name="Tamietti M.S."/>
            <person name="Ramos E.Z."/>
            <person name="Silva A.S."/>
            <person name="Bon E.P.S."/>
            <person name="Mendes T.D."/>
            <person name="Damaso M.C.T."/>
            <person name="Favaro L.C.L."/>
        </authorList>
    </citation>
    <scope>NUCLEOTIDE SEQUENCE [LARGE SCALE GENOMIC DNA]</scope>
    <source>
        <strain evidence="2 3">CFAM-422</strain>
    </source>
</reference>
<dbReference type="Proteomes" id="UP000801864">
    <property type="component" value="Unassembled WGS sequence"/>
</dbReference>
<gene>
    <name evidence="2" type="ORF">CFAM422_006624</name>
</gene>
<dbReference type="AlphaFoldDB" id="A0A9P5CE07"/>
<protein>
    <submittedName>
        <fullName evidence="2">Uncharacterized protein</fullName>
    </submittedName>
</protein>
<comment type="caution">
    <text evidence="2">The sequence shown here is derived from an EMBL/GenBank/DDBJ whole genome shotgun (WGS) entry which is preliminary data.</text>
</comment>
<keyword evidence="1" id="KW-1133">Transmembrane helix</keyword>
<proteinExistence type="predicted"/>
<keyword evidence="1" id="KW-0472">Membrane</keyword>